<dbReference type="STRING" id="361077.A0A152AAG5"/>
<name>A0A152AAG5_TIELA</name>
<dbReference type="InterPro" id="IPR001965">
    <property type="entry name" value="Znf_PHD"/>
</dbReference>
<feature type="domain" description="RING-type" evidence="14">
    <location>
        <begin position="506"/>
        <end position="554"/>
    </location>
</feature>
<dbReference type="OMA" id="SAYFHYM"/>
<dbReference type="GO" id="GO:0008270">
    <property type="term" value="F:zinc ion binding"/>
    <property type="evidence" value="ECO:0007669"/>
    <property type="project" value="UniProtKB-KW"/>
</dbReference>
<dbReference type="PROSITE" id="PS50118">
    <property type="entry name" value="HMG_BOX_2"/>
    <property type="match status" value="1"/>
</dbReference>
<evidence type="ECO:0000256" key="4">
    <source>
        <dbReference type="ARBA" id="ARBA00022771"/>
    </source>
</evidence>
<dbReference type="Pfam" id="PF00628">
    <property type="entry name" value="PHD"/>
    <property type="match status" value="1"/>
</dbReference>
<dbReference type="InParanoid" id="A0A152AAG5"/>
<evidence type="ECO:0000259" key="15">
    <source>
        <dbReference type="PROSITE" id="PS50118"/>
    </source>
</evidence>
<evidence type="ECO:0000256" key="1">
    <source>
        <dbReference type="ARBA" id="ARBA00004123"/>
    </source>
</evidence>
<evidence type="ECO:0000256" key="12">
    <source>
        <dbReference type="SAM" id="MobiDB-lite"/>
    </source>
</evidence>
<dbReference type="InterPro" id="IPR036910">
    <property type="entry name" value="HMG_box_dom_sf"/>
</dbReference>
<keyword evidence="10" id="KW-0238">DNA-binding</keyword>
<dbReference type="PANTHER" id="PTHR45888">
    <property type="entry name" value="HL01030P-RELATED"/>
    <property type="match status" value="1"/>
</dbReference>
<dbReference type="Proteomes" id="UP000076078">
    <property type="component" value="Unassembled WGS sequence"/>
</dbReference>
<keyword evidence="11" id="KW-0175">Coiled coil</keyword>
<evidence type="ECO:0000256" key="7">
    <source>
        <dbReference type="ARBA" id="ARBA00023163"/>
    </source>
</evidence>
<dbReference type="InterPro" id="IPR019787">
    <property type="entry name" value="Znf_PHD-finger"/>
</dbReference>
<evidence type="ECO:0000256" key="2">
    <source>
        <dbReference type="ARBA" id="ARBA00022723"/>
    </source>
</evidence>
<feature type="DNA-binding region" description="HMG box" evidence="10">
    <location>
        <begin position="245"/>
        <end position="313"/>
    </location>
</feature>
<dbReference type="Gene3D" id="1.10.30.10">
    <property type="entry name" value="High mobility group box domain"/>
    <property type="match status" value="1"/>
</dbReference>
<dbReference type="InterPro" id="IPR009071">
    <property type="entry name" value="HMG_box_dom"/>
</dbReference>
<evidence type="ECO:0000259" key="14">
    <source>
        <dbReference type="PROSITE" id="PS50089"/>
    </source>
</evidence>
<evidence type="ECO:0000313" key="16">
    <source>
        <dbReference type="EMBL" id="KYR03121.1"/>
    </source>
</evidence>
<accession>A0A152AAG5</accession>
<dbReference type="SUPFAM" id="SSF47095">
    <property type="entry name" value="HMG-box"/>
    <property type="match status" value="1"/>
</dbReference>
<keyword evidence="2" id="KW-0479">Metal-binding</keyword>
<keyword evidence="8 10" id="KW-0539">Nucleus</keyword>
<dbReference type="PROSITE" id="PS50089">
    <property type="entry name" value="ZF_RING_2"/>
    <property type="match status" value="1"/>
</dbReference>
<dbReference type="SMART" id="SM00398">
    <property type="entry name" value="HMG"/>
    <property type="match status" value="1"/>
</dbReference>
<comment type="subcellular location">
    <subcellularLocation>
        <location evidence="1">Nucleus</location>
    </subcellularLocation>
</comment>
<feature type="compositionally biased region" description="Acidic residues" evidence="12">
    <location>
        <begin position="599"/>
        <end position="611"/>
    </location>
</feature>
<dbReference type="InterPro" id="IPR013083">
    <property type="entry name" value="Znf_RING/FYVE/PHD"/>
</dbReference>
<comment type="caution">
    <text evidence="16">The sequence shown here is derived from an EMBL/GenBank/DDBJ whole genome shotgun (WGS) entry which is preliminary data.</text>
</comment>
<evidence type="ECO:0000256" key="8">
    <source>
        <dbReference type="ARBA" id="ARBA00023242"/>
    </source>
</evidence>
<evidence type="ECO:0000256" key="11">
    <source>
        <dbReference type="SAM" id="Coils"/>
    </source>
</evidence>
<dbReference type="Gene3D" id="3.30.40.10">
    <property type="entry name" value="Zinc/RING finger domain, C3HC4 (zinc finger)"/>
    <property type="match status" value="3"/>
</dbReference>
<evidence type="ECO:0000256" key="6">
    <source>
        <dbReference type="ARBA" id="ARBA00023015"/>
    </source>
</evidence>
<evidence type="ECO:0000256" key="9">
    <source>
        <dbReference type="PROSITE-ProRule" id="PRU00175"/>
    </source>
</evidence>
<dbReference type="OrthoDB" id="20103at2759"/>
<keyword evidence="3" id="KW-0677">Repeat</keyword>
<dbReference type="PROSITE" id="PS50016">
    <property type="entry name" value="ZF_PHD_2"/>
    <property type="match status" value="1"/>
</dbReference>
<dbReference type="InterPro" id="IPR011011">
    <property type="entry name" value="Znf_FYVE_PHD"/>
</dbReference>
<organism evidence="16 17">
    <name type="scientific">Tieghemostelium lacteum</name>
    <name type="common">Slime mold</name>
    <name type="synonym">Dictyostelium lacteum</name>
    <dbReference type="NCBI Taxonomy" id="361077"/>
    <lineage>
        <taxon>Eukaryota</taxon>
        <taxon>Amoebozoa</taxon>
        <taxon>Evosea</taxon>
        <taxon>Eumycetozoa</taxon>
        <taxon>Dictyostelia</taxon>
        <taxon>Dictyosteliales</taxon>
        <taxon>Raperosteliaceae</taxon>
        <taxon>Tieghemostelium</taxon>
    </lineage>
</organism>
<gene>
    <name evidence="16" type="ORF">DLAC_00616</name>
</gene>
<protein>
    <submittedName>
        <fullName evidence="16">PHD zinc finger-containing protein</fullName>
    </submittedName>
</protein>
<reference evidence="16 17" key="1">
    <citation type="submission" date="2015-12" db="EMBL/GenBank/DDBJ databases">
        <title>Dictyostelia acquired genes for synthesis and detection of signals that induce cell-type specialization by lateral gene transfer from prokaryotes.</title>
        <authorList>
            <person name="Gloeckner G."/>
            <person name="Schaap P."/>
        </authorList>
    </citation>
    <scope>NUCLEOTIDE SEQUENCE [LARGE SCALE GENOMIC DNA]</scope>
    <source>
        <strain evidence="16 17">TK</strain>
    </source>
</reference>
<proteinExistence type="predicted"/>
<dbReference type="FunCoup" id="A0A152AAG5">
    <property type="interactions" value="73"/>
</dbReference>
<dbReference type="GO" id="GO:0003677">
    <property type="term" value="F:DNA binding"/>
    <property type="evidence" value="ECO:0007669"/>
    <property type="project" value="UniProtKB-UniRule"/>
</dbReference>
<evidence type="ECO:0000256" key="10">
    <source>
        <dbReference type="PROSITE-ProRule" id="PRU00267"/>
    </source>
</evidence>
<dbReference type="SUPFAM" id="SSF57903">
    <property type="entry name" value="FYVE/PHD zinc finger"/>
    <property type="match status" value="3"/>
</dbReference>
<evidence type="ECO:0000259" key="13">
    <source>
        <dbReference type="PROSITE" id="PS50016"/>
    </source>
</evidence>
<keyword evidence="7" id="KW-0804">Transcription</keyword>
<keyword evidence="4 9" id="KW-0863">Zinc-finger</keyword>
<dbReference type="InterPro" id="IPR001841">
    <property type="entry name" value="Znf_RING"/>
</dbReference>
<feature type="domain" description="HMG box" evidence="15">
    <location>
        <begin position="245"/>
        <end position="313"/>
    </location>
</feature>
<feature type="coiled-coil region" evidence="11">
    <location>
        <begin position="295"/>
        <end position="322"/>
    </location>
</feature>
<dbReference type="GO" id="GO:0005634">
    <property type="term" value="C:nucleus"/>
    <property type="evidence" value="ECO:0007669"/>
    <property type="project" value="UniProtKB-SubCell"/>
</dbReference>
<sequence>MTSISNGTPQQVPQQLLGQDEVTQGTYLCSKCGQRKRGHTCTVQPTKSIEQLPLLQMYGTPGGYSVPMATRRTFNQTMQNQQAVLQQQQMSQNHTAYLNYQAFLQQQQHTSLVKPNQPLSEDQKREREKMASNYNMTLFLDKQERHPFYFDPHTKTIQVINSFEITVSDQWKNLSEAEKSDITKDIQVMVTQRHVLLENQQNIQEMSHFIDQNEQKKKREFERYQILSNHRMDLIKEAIEKIPKPKNNIASFFHYLNSRRDLEKKAKPESTLSDIAKLVASKWKQLSEEEKQPYNEKAREDRKRYEDEVRAYNQKIAQIREETPEVDYNHVIDENYPLPNKPSSVPTSTQSSFITSKFGSQVDKSTKCESCHQNDLLEEMIKCNACENHYHSSKCINLPPVTIDYLKSGDKRQKWCCENCKVCKVCHDNVNDDKITICDICDKAFHIYCLQPPLTKIPASGWRCTKCIFCIHCGSSTPGQNPTSKWKSNYTSCETCYNQFAEKKYCPVCRVILPKTTEKPTIQCIRCNRHVHINCDETQPTSNMTETYKCPQCRVVPQQKIVPKPLVTETELITQTPQKLTRRTAAINANNNLKRKRDEDDESESDLNIED</sequence>
<keyword evidence="5" id="KW-0862">Zinc</keyword>
<keyword evidence="17" id="KW-1185">Reference proteome</keyword>
<dbReference type="CDD" id="cd15489">
    <property type="entry name" value="PHD_SF"/>
    <property type="match status" value="1"/>
</dbReference>
<feature type="region of interest" description="Disordered" evidence="12">
    <location>
        <begin position="591"/>
        <end position="611"/>
    </location>
</feature>
<evidence type="ECO:0000256" key="5">
    <source>
        <dbReference type="ARBA" id="ARBA00022833"/>
    </source>
</evidence>
<dbReference type="AlphaFoldDB" id="A0A152AAG5"/>
<keyword evidence="6" id="KW-0805">Transcription regulation</keyword>
<evidence type="ECO:0000256" key="3">
    <source>
        <dbReference type="ARBA" id="ARBA00022737"/>
    </source>
</evidence>
<feature type="domain" description="PHD-type" evidence="13">
    <location>
        <begin position="420"/>
        <end position="470"/>
    </location>
</feature>
<dbReference type="EMBL" id="LODT01000001">
    <property type="protein sequence ID" value="KYR03121.1"/>
    <property type="molecule type" value="Genomic_DNA"/>
</dbReference>
<evidence type="ECO:0000313" key="17">
    <source>
        <dbReference type="Proteomes" id="UP000076078"/>
    </source>
</evidence>
<dbReference type="PANTHER" id="PTHR45888:SF4">
    <property type="entry name" value="PHD FINGER PROTEIN 10"/>
    <property type="match status" value="1"/>
</dbReference>
<dbReference type="Pfam" id="PF00505">
    <property type="entry name" value="HMG_box"/>
    <property type="match status" value="1"/>
</dbReference>
<dbReference type="SMART" id="SM00249">
    <property type="entry name" value="PHD"/>
    <property type="match status" value="3"/>
</dbReference>